<evidence type="ECO:0000313" key="2">
    <source>
        <dbReference type="Proteomes" id="UP001396334"/>
    </source>
</evidence>
<keyword evidence="2" id="KW-1185">Reference proteome</keyword>
<name>A0ABR2T634_9ROSI</name>
<comment type="caution">
    <text evidence="1">The sequence shown here is derived from an EMBL/GenBank/DDBJ whole genome shotgun (WGS) entry which is preliminary data.</text>
</comment>
<dbReference type="EMBL" id="JBBPBN010000008">
    <property type="protein sequence ID" value="KAK9032837.1"/>
    <property type="molecule type" value="Genomic_DNA"/>
</dbReference>
<accession>A0ABR2T634</accession>
<dbReference type="Proteomes" id="UP001396334">
    <property type="component" value="Unassembled WGS sequence"/>
</dbReference>
<reference evidence="1 2" key="1">
    <citation type="journal article" date="2024" name="G3 (Bethesda)">
        <title>Genome assembly of Hibiscus sabdariffa L. provides insights into metabolisms of medicinal natural products.</title>
        <authorList>
            <person name="Kim T."/>
        </authorList>
    </citation>
    <scope>NUCLEOTIDE SEQUENCE [LARGE SCALE GENOMIC DNA]</scope>
    <source>
        <strain evidence="1">TK-2024</strain>
        <tissue evidence="1">Old leaves</tissue>
    </source>
</reference>
<proteinExistence type="predicted"/>
<gene>
    <name evidence="1" type="ORF">V6N11_017879</name>
</gene>
<evidence type="ECO:0000313" key="1">
    <source>
        <dbReference type="EMBL" id="KAK9032837.1"/>
    </source>
</evidence>
<protein>
    <submittedName>
        <fullName evidence="1">Uncharacterized protein</fullName>
    </submittedName>
</protein>
<organism evidence="1 2">
    <name type="scientific">Hibiscus sabdariffa</name>
    <name type="common">roselle</name>
    <dbReference type="NCBI Taxonomy" id="183260"/>
    <lineage>
        <taxon>Eukaryota</taxon>
        <taxon>Viridiplantae</taxon>
        <taxon>Streptophyta</taxon>
        <taxon>Embryophyta</taxon>
        <taxon>Tracheophyta</taxon>
        <taxon>Spermatophyta</taxon>
        <taxon>Magnoliopsida</taxon>
        <taxon>eudicotyledons</taxon>
        <taxon>Gunneridae</taxon>
        <taxon>Pentapetalae</taxon>
        <taxon>rosids</taxon>
        <taxon>malvids</taxon>
        <taxon>Malvales</taxon>
        <taxon>Malvaceae</taxon>
        <taxon>Malvoideae</taxon>
        <taxon>Hibiscus</taxon>
    </lineage>
</organism>
<sequence length="74" mass="8029">MVPSDLHVVALSFKDDMSASVGVDRVTTLSNSTGDDCQVSDTDIIHGKSKALAESALVAHQWEAKFHRICRESN</sequence>